<evidence type="ECO:0000259" key="6">
    <source>
        <dbReference type="PROSITE" id="PS51698"/>
    </source>
</evidence>
<dbReference type="GO" id="GO:0043161">
    <property type="term" value="P:proteasome-mediated ubiquitin-dependent protein catabolic process"/>
    <property type="evidence" value="ECO:0007669"/>
    <property type="project" value="TreeGrafter"/>
</dbReference>
<comment type="caution">
    <text evidence="7">The sequence shown here is derived from an EMBL/GenBank/DDBJ whole genome shotgun (WGS) entry which is preliminary data.</text>
</comment>
<dbReference type="EC" id="2.3.2.27" evidence="2"/>
<keyword evidence="8" id="KW-1185">Reference proteome</keyword>
<dbReference type="GO" id="GO:0000209">
    <property type="term" value="P:protein polyubiquitination"/>
    <property type="evidence" value="ECO:0007669"/>
    <property type="project" value="TreeGrafter"/>
</dbReference>
<gene>
    <name evidence="7" type="ORF">BN9_023520</name>
</gene>
<dbReference type="Gene3D" id="3.30.40.10">
    <property type="entry name" value="Zinc/RING finger domain, C3HC4 (zinc finger)"/>
    <property type="match status" value="1"/>
</dbReference>
<evidence type="ECO:0000256" key="3">
    <source>
        <dbReference type="ARBA" id="ARBA00022679"/>
    </source>
</evidence>
<protein>
    <recommendedName>
        <fullName evidence="2">RING-type E3 ubiquitin transferase</fullName>
        <ecNumber evidence="2">2.3.2.27</ecNumber>
    </recommendedName>
</protein>
<organism evidence="7 8">
    <name type="scientific">Albugo candida</name>
    <dbReference type="NCBI Taxonomy" id="65357"/>
    <lineage>
        <taxon>Eukaryota</taxon>
        <taxon>Sar</taxon>
        <taxon>Stramenopiles</taxon>
        <taxon>Oomycota</taxon>
        <taxon>Peronosporomycetes</taxon>
        <taxon>Albuginales</taxon>
        <taxon>Albuginaceae</taxon>
        <taxon>Albugo</taxon>
    </lineage>
</organism>
<dbReference type="GO" id="GO:0051087">
    <property type="term" value="F:protein-folding chaperone binding"/>
    <property type="evidence" value="ECO:0007669"/>
    <property type="project" value="TreeGrafter"/>
</dbReference>
<dbReference type="Proteomes" id="UP000053237">
    <property type="component" value="Unassembled WGS sequence"/>
</dbReference>
<sequence length="704" mass="81536">MTMDDFVQRIRCFLQEKQVSEARETFRQLVQLHAQTPILQHLTSILRDFYLAGLFDLDIVLEFIESLPCWQWTLDGCVILHQVNTIFRTASNRSFSAVLTLPLAYFIHSLLHRLEDAAKIRADAYWFEWFPSSIRAIVMGHPVTIQSPLREQVLIAPDSQFAFDSERRNVFLWSRENVANSSKQYQWIFTPANGAKDRFYIQSCAFKEYLYAANYAKFRKDASGDFRSRVFTWRKTRENPGEMEQWQLIPIVEAGRDTFAIYNPYQHEFLYAPEDMYDEERRYALSIKSRSKDAQWMKARQWDIISTKLSSLDRGIEAFFLREYAAAVDLLTKALLELPDHTEHVKCFAYRMAANLKMQQFEAIPEDIQAIEKLGGEKATIFHGLYHLWQESLSFLEKTSMSKYCQLHQLAQADAHWTQKKYVEALELYQIACGSAEIREEPLTLQQYQIHSAAQFGVVRCLWILRRSNAAQKMLEEMLIERKAQEATQTAFQNNTMIAYIHLWRAKCHRQEREYGKAALELEQANDQCSLSLTETSLSSTQSSNVVGLLSMHTSFALPASVLLLSCSVALSQLRQWIKSEMRLVRLLERDSLSSLLSRSCELKKHTDIKDGEAILERMLDVFMCPLSLEIMEDPVMTPNGDSFEREMIEKHLECNGNFDPLTRGPLTKEALYPNRALKSLMQILVEQDHQLASLLASAAEEHI</sequence>
<name>A0A024G4T8_9STRA</name>
<dbReference type="GO" id="GO:0005737">
    <property type="term" value="C:cytoplasm"/>
    <property type="evidence" value="ECO:0007669"/>
    <property type="project" value="TreeGrafter"/>
</dbReference>
<evidence type="ECO:0000256" key="4">
    <source>
        <dbReference type="ARBA" id="ARBA00022737"/>
    </source>
</evidence>
<keyword evidence="3" id="KW-0808">Transferase</keyword>
<evidence type="ECO:0000313" key="8">
    <source>
        <dbReference type="Proteomes" id="UP000053237"/>
    </source>
</evidence>
<evidence type="ECO:0000256" key="2">
    <source>
        <dbReference type="ARBA" id="ARBA00012483"/>
    </source>
</evidence>
<dbReference type="AlphaFoldDB" id="A0A024G4T8"/>
<dbReference type="PROSITE" id="PS51698">
    <property type="entry name" value="U_BOX"/>
    <property type="match status" value="1"/>
</dbReference>
<keyword evidence="4" id="KW-0677">Repeat</keyword>
<accession>A0A024G4T8</accession>
<dbReference type="Pfam" id="PF04564">
    <property type="entry name" value="U-box"/>
    <property type="match status" value="1"/>
</dbReference>
<dbReference type="STRING" id="65357.A0A024G4T8"/>
<dbReference type="SMART" id="SM00504">
    <property type="entry name" value="Ubox"/>
    <property type="match status" value="1"/>
</dbReference>
<dbReference type="SUPFAM" id="SSF57850">
    <property type="entry name" value="RING/U-box"/>
    <property type="match status" value="1"/>
</dbReference>
<keyword evidence="5" id="KW-0833">Ubl conjugation pathway</keyword>
<dbReference type="GO" id="GO:0071218">
    <property type="term" value="P:cellular response to misfolded protein"/>
    <property type="evidence" value="ECO:0007669"/>
    <property type="project" value="TreeGrafter"/>
</dbReference>
<comment type="catalytic activity">
    <reaction evidence="1">
        <text>S-ubiquitinyl-[E2 ubiquitin-conjugating enzyme]-L-cysteine + [acceptor protein]-L-lysine = [E2 ubiquitin-conjugating enzyme]-L-cysteine + N(6)-ubiquitinyl-[acceptor protein]-L-lysine.</text>
        <dbReference type="EC" id="2.3.2.27"/>
    </reaction>
</comment>
<dbReference type="InParanoid" id="A0A024G4T8"/>
<dbReference type="CDD" id="cd23667">
    <property type="entry name" value="beta-trefoil_Ricin_CqDVP-like"/>
    <property type="match status" value="1"/>
</dbReference>
<feature type="domain" description="U-box" evidence="6">
    <location>
        <begin position="618"/>
        <end position="692"/>
    </location>
</feature>
<evidence type="ECO:0000256" key="1">
    <source>
        <dbReference type="ARBA" id="ARBA00000900"/>
    </source>
</evidence>
<dbReference type="GO" id="GO:0061630">
    <property type="term" value="F:ubiquitin protein ligase activity"/>
    <property type="evidence" value="ECO:0007669"/>
    <property type="project" value="UniProtKB-EC"/>
</dbReference>
<dbReference type="InterPro" id="IPR003613">
    <property type="entry name" value="Ubox_domain"/>
</dbReference>
<evidence type="ECO:0000256" key="5">
    <source>
        <dbReference type="ARBA" id="ARBA00022786"/>
    </source>
</evidence>
<dbReference type="PANTHER" id="PTHR46803">
    <property type="entry name" value="E3 UBIQUITIN-PROTEIN LIGASE CHIP"/>
    <property type="match status" value="1"/>
</dbReference>
<dbReference type="SUPFAM" id="SSF48452">
    <property type="entry name" value="TPR-like"/>
    <property type="match status" value="1"/>
</dbReference>
<dbReference type="PANTHER" id="PTHR46803:SF2">
    <property type="entry name" value="E3 UBIQUITIN-PROTEIN LIGASE CHIP"/>
    <property type="match status" value="1"/>
</dbReference>
<proteinExistence type="predicted"/>
<dbReference type="OrthoDB" id="424220at2759"/>
<evidence type="ECO:0000313" key="7">
    <source>
        <dbReference type="EMBL" id="CCI41568.1"/>
    </source>
</evidence>
<dbReference type="GO" id="GO:0006515">
    <property type="term" value="P:protein quality control for misfolded or incompletely synthesized proteins"/>
    <property type="evidence" value="ECO:0007669"/>
    <property type="project" value="TreeGrafter"/>
</dbReference>
<dbReference type="InterPro" id="IPR011990">
    <property type="entry name" value="TPR-like_helical_dom_sf"/>
</dbReference>
<dbReference type="EMBL" id="CAIX01000021">
    <property type="protein sequence ID" value="CCI41568.1"/>
    <property type="molecule type" value="Genomic_DNA"/>
</dbReference>
<dbReference type="GO" id="GO:0045862">
    <property type="term" value="P:positive regulation of proteolysis"/>
    <property type="evidence" value="ECO:0007669"/>
    <property type="project" value="TreeGrafter"/>
</dbReference>
<dbReference type="InterPro" id="IPR013083">
    <property type="entry name" value="Znf_RING/FYVE/PHD"/>
</dbReference>
<reference evidence="7 8" key="1">
    <citation type="submission" date="2012-05" db="EMBL/GenBank/DDBJ databases">
        <title>Recombination and specialization in a pathogen metapopulation.</title>
        <authorList>
            <person name="Gardiner A."/>
            <person name="Kemen E."/>
            <person name="Schultz-Larsen T."/>
            <person name="MacLean D."/>
            <person name="Van Oosterhout C."/>
            <person name="Jones J.D.G."/>
        </authorList>
    </citation>
    <scope>NUCLEOTIDE SEQUENCE [LARGE SCALE GENOMIC DNA]</scope>
    <source>
        <strain evidence="7 8">Ac Nc2</strain>
    </source>
</reference>